<dbReference type="RefSeq" id="WP_283343905.1">
    <property type="nucleotide sequence ID" value="NZ_JASHIF010000004.1"/>
</dbReference>
<evidence type="ECO:0000256" key="5">
    <source>
        <dbReference type="ARBA" id="ARBA00012029"/>
    </source>
</evidence>
<keyword evidence="10" id="KW-0464">Manganese</keyword>
<comment type="similarity">
    <text evidence="4">Belongs to the FAN1 family.</text>
</comment>
<keyword evidence="7" id="KW-0479">Metal-binding</keyword>
<evidence type="ECO:0000256" key="10">
    <source>
        <dbReference type="ARBA" id="ARBA00023211"/>
    </source>
</evidence>
<evidence type="ECO:0000256" key="9">
    <source>
        <dbReference type="ARBA" id="ARBA00022842"/>
    </source>
</evidence>
<evidence type="ECO:0000256" key="8">
    <source>
        <dbReference type="ARBA" id="ARBA00022801"/>
    </source>
</evidence>
<dbReference type="Pfam" id="PF21315">
    <property type="entry name" value="FAN1_HTH"/>
    <property type="match status" value="1"/>
</dbReference>
<dbReference type="Gene3D" id="3.40.1350.10">
    <property type="match status" value="1"/>
</dbReference>
<evidence type="ECO:0000256" key="2">
    <source>
        <dbReference type="ARBA" id="ARBA00001936"/>
    </source>
</evidence>
<dbReference type="SMART" id="SM00990">
    <property type="entry name" value="VRR_NUC"/>
    <property type="match status" value="1"/>
</dbReference>
<keyword evidence="6" id="KW-0540">Nuclease</keyword>
<evidence type="ECO:0000256" key="3">
    <source>
        <dbReference type="ARBA" id="ARBA00001946"/>
    </source>
</evidence>
<evidence type="ECO:0000313" key="12">
    <source>
        <dbReference type="EMBL" id="MDI9858787.1"/>
    </source>
</evidence>
<evidence type="ECO:0000256" key="1">
    <source>
        <dbReference type="ARBA" id="ARBA00000983"/>
    </source>
</evidence>
<protein>
    <recommendedName>
        <fullName evidence="5">phosphodiesterase I</fullName>
        <ecNumber evidence="5">3.1.4.1</ecNumber>
    </recommendedName>
</protein>
<reference evidence="12 13" key="1">
    <citation type="submission" date="2023-05" db="EMBL/GenBank/DDBJ databases">
        <title>Novel species of genus Flectobacillus isolated from stream in China.</title>
        <authorList>
            <person name="Lu H."/>
        </authorList>
    </citation>
    <scope>NUCLEOTIDE SEQUENCE [LARGE SCALE GENOMIC DNA]</scope>
    <source>
        <strain evidence="12 13">KCTC 42575</strain>
    </source>
</reference>
<comment type="caution">
    <text evidence="12">The sequence shown here is derived from an EMBL/GenBank/DDBJ whole genome shotgun (WGS) entry which is preliminary data.</text>
</comment>
<dbReference type="InterPro" id="IPR033315">
    <property type="entry name" value="Fan1-like"/>
</dbReference>
<feature type="domain" description="VRR-NUC" evidence="11">
    <location>
        <begin position="452"/>
        <end position="564"/>
    </location>
</feature>
<proteinExistence type="inferred from homology"/>
<evidence type="ECO:0000256" key="7">
    <source>
        <dbReference type="ARBA" id="ARBA00022723"/>
    </source>
</evidence>
<dbReference type="PANTHER" id="PTHR15749">
    <property type="entry name" value="FANCONI-ASSOCIATED NUCLEASE 1"/>
    <property type="match status" value="1"/>
</dbReference>
<comment type="cofactor">
    <cofactor evidence="2">
        <name>Mn(2+)</name>
        <dbReference type="ChEBI" id="CHEBI:29035"/>
    </cofactor>
</comment>
<dbReference type="InterPro" id="IPR049125">
    <property type="entry name" value="FAN1-like_WH"/>
</dbReference>
<gene>
    <name evidence="12" type="ORF">QM524_06185</name>
</gene>
<organism evidence="12 13">
    <name type="scientific">Flectobacillus roseus</name>
    <dbReference type="NCBI Taxonomy" id="502259"/>
    <lineage>
        <taxon>Bacteria</taxon>
        <taxon>Pseudomonadati</taxon>
        <taxon>Bacteroidota</taxon>
        <taxon>Cytophagia</taxon>
        <taxon>Cytophagales</taxon>
        <taxon>Flectobacillaceae</taxon>
        <taxon>Flectobacillus</taxon>
    </lineage>
</organism>
<accession>A0ABT6Y5E5</accession>
<dbReference type="EMBL" id="JASHIF010000004">
    <property type="protein sequence ID" value="MDI9858787.1"/>
    <property type="molecule type" value="Genomic_DNA"/>
</dbReference>
<dbReference type="EC" id="3.1.4.1" evidence="5"/>
<evidence type="ECO:0000313" key="13">
    <source>
        <dbReference type="Proteomes" id="UP001236507"/>
    </source>
</evidence>
<sequence>MIPIEKKELPPKYYLTYFQYLLDFVKQKYALILNEQENAFIQAFEALSEDEQCLYIRFSNRRGSFFKTDKLKYSEIENIDTTLDTLITKNFLSGLSHEHIAWVGNVLDILNKTELIQLAKMLNLDVKGKNGLKKEELLDWLLESATFDEMVAWLNPEIAEKPAIIKVNYEEEVQMLKFLFFGSRYGDMTEFVVRDLGFQTYEHYDMDQLVPHFQSRQEAEDKFKVSLAREDFYEMQEQNIAPEEIYHWFMTWTEKHKESLSEIAQPSYARFALKVGSYFEKAKFPDLALPVFRLTPEPPSRERQVRILHKIKNNEEAQALCEQILSEPLNADEQFFALDFFNKLEAQNAKKKAKKAVTDKLQKADVLALDKSWQRQVEFGVIDHYEKLNKKAAFTENHLWRSLFGLLFWDIIFDTESMAIHHPLQRSPSDLFKPTFFEKRRQKMEERLEILEDPDTWNVFLNRVFFEKYGITNPLVDWYGGLFPLVITLLERLSSEQVKAVMLEMARNLRENVRGFPDLFIWDDGDYQFIEVKSPTDSLSNQQLYWLGFFESINLRAKVLRIEWKKSDTELITA</sequence>
<dbReference type="InterPro" id="IPR014883">
    <property type="entry name" value="VRR_NUC"/>
</dbReference>
<evidence type="ECO:0000256" key="6">
    <source>
        <dbReference type="ARBA" id="ARBA00022722"/>
    </source>
</evidence>
<comment type="cofactor">
    <cofactor evidence="3">
        <name>Mg(2+)</name>
        <dbReference type="ChEBI" id="CHEBI:18420"/>
    </cofactor>
</comment>
<keyword evidence="8" id="KW-0378">Hydrolase</keyword>
<dbReference type="Pfam" id="PF08774">
    <property type="entry name" value="VRR_NUC"/>
    <property type="match status" value="1"/>
</dbReference>
<dbReference type="PANTHER" id="PTHR15749:SF4">
    <property type="entry name" value="FANCONI-ASSOCIATED NUCLEASE 1"/>
    <property type="match status" value="1"/>
</dbReference>
<evidence type="ECO:0000259" key="11">
    <source>
        <dbReference type="SMART" id="SM00990"/>
    </source>
</evidence>
<evidence type="ECO:0000256" key="4">
    <source>
        <dbReference type="ARBA" id="ARBA00005533"/>
    </source>
</evidence>
<name>A0ABT6Y5E5_9BACT</name>
<comment type="catalytic activity">
    <reaction evidence="1">
        <text>Hydrolytically removes 5'-nucleotides successively from the 3'-hydroxy termini of 3'-hydroxy-terminated oligonucleotides.</text>
        <dbReference type="EC" id="3.1.4.1"/>
    </reaction>
</comment>
<dbReference type="InterPro" id="IPR011856">
    <property type="entry name" value="tRNA_endonuc-like_dom_sf"/>
</dbReference>
<dbReference type="Proteomes" id="UP001236507">
    <property type="component" value="Unassembled WGS sequence"/>
</dbReference>
<keyword evidence="13" id="KW-1185">Reference proteome</keyword>
<keyword evidence="9" id="KW-0460">Magnesium</keyword>